<accession>A0A2D2CXX8</accession>
<dbReference type="KEGG" id="mtw:CQW49_06640"/>
<reference evidence="2" key="1">
    <citation type="submission" date="2017-10" db="EMBL/GenBank/DDBJ databases">
        <title>Completed PacBio SMRT sequence of Methylosinus trichosporium OB3b reveals presence of a third large plasmid.</title>
        <authorList>
            <person name="Charles T.C."/>
            <person name="Lynch M.D.J."/>
            <person name="Heil J.R."/>
            <person name="Cheng J."/>
        </authorList>
    </citation>
    <scope>NUCLEOTIDE SEQUENCE [LARGE SCALE GENOMIC DNA]</scope>
    <source>
        <strain evidence="2">OB3b</strain>
    </source>
</reference>
<gene>
    <name evidence="1" type="ORF">CQW49_06640</name>
</gene>
<dbReference type="Proteomes" id="UP000230709">
    <property type="component" value="Chromosome"/>
</dbReference>
<dbReference type="Pfam" id="PF14559">
    <property type="entry name" value="TPR_19"/>
    <property type="match status" value="1"/>
</dbReference>
<dbReference type="EMBL" id="CP023737">
    <property type="protein sequence ID" value="ATQ67600.1"/>
    <property type="molecule type" value="Genomic_DNA"/>
</dbReference>
<evidence type="ECO:0008006" key="3">
    <source>
        <dbReference type="Google" id="ProtNLM"/>
    </source>
</evidence>
<organism evidence="1 2">
    <name type="scientific">Methylosinus trichosporium (strain ATCC 35070 / NCIMB 11131 / UNIQEM 75 / OB3b)</name>
    <dbReference type="NCBI Taxonomy" id="595536"/>
    <lineage>
        <taxon>Bacteria</taxon>
        <taxon>Pseudomonadati</taxon>
        <taxon>Pseudomonadota</taxon>
        <taxon>Alphaproteobacteria</taxon>
        <taxon>Hyphomicrobiales</taxon>
        <taxon>Methylocystaceae</taxon>
        <taxon>Methylosinus</taxon>
    </lineage>
</organism>
<dbReference type="Gene3D" id="2.60.120.620">
    <property type="entry name" value="q2cbj1_9rhob like domain"/>
    <property type="match status" value="1"/>
</dbReference>
<dbReference type="InterPro" id="IPR011990">
    <property type="entry name" value="TPR-like_helical_dom_sf"/>
</dbReference>
<name>A0A2D2CXX8_METT3</name>
<dbReference type="SUPFAM" id="SSF48452">
    <property type="entry name" value="TPR-like"/>
    <property type="match status" value="1"/>
</dbReference>
<keyword evidence="2" id="KW-1185">Reference proteome</keyword>
<sequence>MQWMEIEPPKARRISRRAATKVLRAAVDAAADRPALRERLGAALMDEGRHGEAIAALRASAAAEPSGFTSWGRLAQCHLAIGEPAAALDICERAQGRGVARARGGALEALGRPEDALREYARAFAEDDADALALEAALRLLSHASDAEPLLAFCAALPATRRFDAQRLAFRALAYSRLGRTQEARALIDPDRHVMLFRFVPPAALGAVDLFNRRLAAFLLANMGQTPTPRPDCVIDGGLPQRRDPLLLALREFFRRSFDGYIAAMPALGLHGPAPAAGRIEEVVVFLRGAGRNGEHVHPGGYVSGVYYVEAPSSVLAGSDLRGRLALGQCERLTGGHRPAWSVRHVAPEPGTLVVFPSHMFHDVVPTRSEALRIAIGLDVRPCGEESEEPT</sequence>
<dbReference type="RefSeq" id="WP_003611331.1">
    <property type="nucleotide sequence ID" value="NZ_CP023737.1"/>
</dbReference>
<dbReference type="STRING" id="595536.GCA_000178815_03830"/>
<dbReference type="Pfam" id="PF13759">
    <property type="entry name" value="2OG-FeII_Oxy_5"/>
    <property type="match status" value="1"/>
</dbReference>
<proteinExistence type="predicted"/>
<protein>
    <recommendedName>
        <fullName evidence="3">Tetratricopeptide repeat protein</fullName>
    </recommendedName>
</protein>
<evidence type="ECO:0000313" key="1">
    <source>
        <dbReference type="EMBL" id="ATQ67600.1"/>
    </source>
</evidence>
<dbReference type="InterPro" id="IPR012668">
    <property type="entry name" value="CHP02466"/>
</dbReference>
<evidence type="ECO:0000313" key="2">
    <source>
        <dbReference type="Proteomes" id="UP000230709"/>
    </source>
</evidence>
<dbReference type="AlphaFoldDB" id="A0A2D2CXX8"/>
<dbReference type="Gene3D" id="1.25.40.10">
    <property type="entry name" value="Tetratricopeptide repeat domain"/>
    <property type="match status" value="1"/>
</dbReference>